<comment type="caution">
    <text evidence="1">The sequence shown here is derived from an EMBL/GenBank/DDBJ whole genome shotgun (WGS) entry which is preliminary data.</text>
</comment>
<evidence type="ECO:0000313" key="2">
    <source>
        <dbReference type="Proteomes" id="UP001139011"/>
    </source>
</evidence>
<name>A0A9X1XCV8_9BACL</name>
<dbReference type="AlphaFoldDB" id="A0A9X1XCV8"/>
<sequence length="45" mass="5528">MQKNHGIGYAEYERNLEKRITIEQERDKEYQKSLEVSNEMERKIL</sequence>
<protein>
    <submittedName>
        <fullName evidence="1">Uncharacterized protein</fullName>
    </submittedName>
</protein>
<dbReference type="EMBL" id="JAIWJX010000002">
    <property type="protein sequence ID" value="MCK6258364.1"/>
    <property type="molecule type" value="Genomic_DNA"/>
</dbReference>
<dbReference type="Proteomes" id="UP001139011">
    <property type="component" value="Unassembled WGS sequence"/>
</dbReference>
<reference evidence="1" key="1">
    <citation type="submission" date="2021-09" db="EMBL/GenBank/DDBJ databases">
        <title>Genome analysis of Fictibacillus sp. KIGAM418 isolated from marine sediment.</title>
        <authorList>
            <person name="Seo M.-J."/>
            <person name="Cho E.-S."/>
            <person name="Hwang C.Y."/>
        </authorList>
    </citation>
    <scope>NUCLEOTIDE SEQUENCE</scope>
    <source>
        <strain evidence="1">KIGAM418</strain>
    </source>
</reference>
<proteinExistence type="predicted"/>
<organism evidence="1 2">
    <name type="scientific">Fictibacillus marinisediminis</name>
    <dbReference type="NCBI Taxonomy" id="2878389"/>
    <lineage>
        <taxon>Bacteria</taxon>
        <taxon>Bacillati</taxon>
        <taxon>Bacillota</taxon>
        <taxon>Bacilli</taxon>
        <taxon>Bacillales</taxon>
        <taxon>Fictibacillaceae</taxon>
        <taxon>Fictibacillus</taxon>
    </lineage>
</organism>
<dbReference type="RefSeq" id="WP_175501739.1">
    <property type="nucleotide sequence ID" value="NZ_JAIWJX010000002.1"/>
</dbReference>
<dbReference type="Pfam" id="PF26149">
    <property type="entry name" value="YuzK"/>
    <property type="match status" value="1"/>
</dbReference>
<gene>
    <name evidence="1" type="ORF">LCY76_17460</name>
</gene>
<evidence type="ECO:0000313" key="1">
    <source>
        <dbReference type="EMBL" id="MCK6258364.1"/>
    </source>
</evidence>
<accession>A0A9X1XCV8</accession>
<keyword evidence="2" id="KW-1185">Reference proteome</keyword>
<dbReference type="InterPro" id="IPR058676">
    <property type="entry name" value="YuzK"/>
</dbReference>